<comment type="subcellular location">
    <subcellularLocation>
        <location evidence="1">Cell projection</location>
    </subcellularLocation>
</comment>
<dbReference type="PANTHER" id="PTHR23116">
    <property type="entry name" value="PDZ DOMAIN CONTAINING WHIRLIN AND HARMONIN-RELATED"/>
    <property type="match status" value="1"/>
</dbReference>
<dbReference type="InterPro" id="IPR001478">
    <property type="entry name" value="PDZ"/>
</dbReference>
<keyword evidence="3" id="KW-0966">Cell projection</keyword>
<dbReference type="GO" id="GO:0002142">
    <property type="term" value="C:stereocilia ankle link complex"/>
    <property type="evidence" value="ECO:0007669"/>
    <property type="project" value="TreeGrafter"/>
</dbReference>
<dbReference type="RefSeq" id="XP_013407081.1">
    <property type="nucleotide sequence ID" value="XM_013551627.2"/>
</dbReference>
<feature type="compositionally biased region" description="Low complexity" evidence="4">
    <location>
        <begin position="204"/>
        <end position="215"/>
    </location>
</feature>
<evidence type="ECO:0000259" key="5">
    <source>
        <dbReference type="PROSITE" id="PS50106"/>
    </source>
</evidence>
<dbReference type="Gene3D" id="2.30.42.10">
    <property type="match status" value="2"/>
</dbReference>
<evidence type="ECO:0000313" key="7">
    <source>
        <dbReference type="RefSeq" id="XP_013407080.1"/>
    </source>
</evidence>
<feature type="region of interest" description="Disordered" evidence="4">
    <location>
        <begin position="800"/>
        <end position="875"/>
    </location>
</feature>
<keyword evidence="6" id="KW-1185">Reference proteome</keyword>
<feature type="compositionally biased region" description="Polar residues" evidence="4">
    <location>
        <begin position="659"/>
        <end position="672"/>
    </location>
</feature>
<evidence type="ECO:0000313" key="6">
    <source>
        <dbReference type="Proteomes" id="UP000085678"/>
    </source>
</evidence>
<feature type="compositionally biased region" description="Polar residues" evidence="4">
    <location>
        <begin position="227"/>
        <end position="239"/>
    </location>
</feature>
<feature type="region of interest" description="Disordered" evidence="4">
    <location>
        <begin position="201"/>
        <end position="246"/>
    </location>
</feature>
<evidence type="ECO:0000256" key="1">
    <source>
        <dbReference type="ARBA" id="ARBA00004316"/>
    </source>
</evidence>
<keyword evidence="2" id="KW-0677">Repeat</keyword>
<feature type="region of interest" description="Disordered" evidence="4">
    <location>
        <begin position="888"/>
        <end position="912"/>
    </location>
</feature>
<protein>
    <submittedName>
        <fullName evidence="7 8">Uncharacterized protein LOC106171325</fullName>
    </submittedName>
</protein>
<organism evidence="7">
    <name type="scientific">Lingula anatina</name>
    <name type="common">Brachiopod</name>
    <name type="synonym">Lingula unguis</name>
    <dbReference type="NCBI Taxonomy" id="7574"/>
    <lineage>
        <taxon>Eukaryota</taxon>
        <taxon>Metazoa</taxon>
        <taxon>Spiralia</taxon>
        <taxon>Lophotrochozoa</taxon>
        <taxon>Brachiopoda</taxon>
        <taxon>Linguliformea</taxon>
        <taxon>Lingulata</taxon>
        <taxon>Lingulida</taxon>
        <taxon>Linguloidea</taxon>
        <taxon>Lingulidae</taxon>
        <taxon>Lingula</taxon>
    </lineage>
</organism>
<feature type="compositionally biased region" description="Basic residues" evidence="4">
    <location>
        <begin position="613"/>
        <end position="622"/>
    </location>
</feature>
<name>A0A1S3J9J9_LINAN</name>
<feature type="region of interest" description="Disordered" evidence="4">
    <location>
        <begin position="609"/>
        <end position="675"/>
    </location>
</feature>
<evidence type="ECO:0000313" key="8">
    <source>
        <dbReference type="RefSeq" id="XP_013407081.1"/>
    </source>
</evidence>
<reference evidence="7 8" key="1">
    <citation type="submission" date="2023-09" db="UniProtKB">
        <authorList>
            <consortium name="RefSeq"/>
        </authorList>
    </citation>
    <scope>IDENTIFICATION</scope>
    <source>
        <tissue evidence="7 8">Gonads</tissue>
    </source>
</reference>
<dbReference type="InterPro" id="IPR051844">
    <property type="entry name" value="USH2_Complex_Protein"/>
</dbReference>
<dbReference type="SMART" id="SM00228">
    <property type="entry name" value="PDZ"/>
    <property type="match status" value="2"/>
</dbReference>
<evidence type="ECO:0000256" key="3">
    <source>
        <dbReference type="ARBA" id="ARBA00023273"/>
    </source>
</evidence>
<dbReference type="AlphaFoldDB" id="A0A1S3J9J9"/>
<feature type="region of interest" description="Disordered" evidence="4">
    <location>
        <begin position="962"/>
        <end position="987"/>
    </location>
</feature>
<dbReference type="GO" id="GO:0032426">
    <property type="term" value="C:stereocilium tip"/>
    <property type="evidence" value="ECO:0007669"/>
    <property type="project" value="TreeGrafter"/>
</dbReference>
<dbReference type="SUPFAM" id="SSF50156">
    <property type="entry name" value="PDZ domain-like"/>
    <property type="match status" value="2"/>
</dbReference>
<dbReference type="PANTHER" id="PTHR23116:SF29">
    <property type="entry name" value="PDZ DOMAIN-CONTAINING PROTEIN 7"/>
    <property type="match status" value="1"/>
</dbReference>
<dbReference type="PROSITE" id="PS50106">
    <property type="entry name" value="PDZ"/>
    <property type="match status" value="2"/>
</dbReference>
<dbReference type="KEGG" id="lak:106171325"/>
<feature type="compositionally biased region" description="Basic and acidic residues" evidence="4">
    <location>
        <begin position="632"/>
        <end position="658"/>
    </location>
</feature>
<feature type="domain" description="PDZ" evidence="5">
    <location>
        <begin position="428"/>
        <end position="498"/>
    </location>
</feature>
<dbReference type="CDD" id="cd00136">
    <property type="entry name" value="PDZ_canonical"/>
    <property type="match status" value="1"/>
</dbReference>
<proteinExistence type="predicted"/>
<sequence>MNRRNGRVVRDLAHELLSSRERQVLKDAIQYFQQTKSVPSLCAAMKKIITDPQRTLILVELTYMMPLSLQDDYYHLCCLEFPYYKHVLSVMMPEEVRSTSPTSMTIAQNETGSMKILSSEEGKTLIIEEVGEGRNALGEIDKHNVLRREAYTTRNAMVEKHEHNAEKGSDNKDQLHNNNTASYGMMRDIRLDIMALNDKDASLQKQQQKGHFGHQNSNTTEKRENISGKQFQHTNNSKHGTGDVDHTYLNNELRVANESTDSQMNEAQANETSSEVIRRNLTNVGEERVKVEIPPADRDNSNASHRLEEQRAAAAGASDEVDMRVLGPGLVNDIVVERVEGQNDLSDRSAPGLTRQSNSTVRSAHHHGEEGVQVSNTNTLAARTLPGSQRTNPNLGFNERQRSAAGKGAVIQQAVSNTHAHARGDIRKVVLHRYPGQSLGFCIRGGCEMGAGIFISEVDAGGQAETKGLLVGDRIVKVNETSFRKISHDEAVFFIKHSDVVKIYVTSQDCHKMPSIEEAAKICKEKALVVHADPDGWLGCSIRGGIDQGREVIISNVDPLSPAMRAGLRKGDRILKLNGYPVFDMTHMEVITLATSAPIVHLVVQPVCQRSRTSSRSKPKSKKTGESAVAPSREEPERLNSEPHQQHGEDNHMTDTHDPVSQPTVTDYSPTHLSRPEEIRRYEQHLERTPPVIASTPVPTDMPTPLVARRQLQYPGNQADGAASQEEMEMSMSFEETSITSPQLGHHGNGVARRHQGVMNVANNLTSQDVSNNDGVRRWQDVIGKEQELQVATMTIHDGDSDVESNMIPGGSTGSSTPGGSTANTAPRGGTEEQKRVKKYMSQTIRLNMDQPEKGLSSDPAKYEPLSPGKSSRSSFHEHVKNVFNYNIPSNGDPHPVPDVRVEAPPLPGNTNQSLSISEWDAVAGSHDLNNSRDSSGSQAYTDFTTSQNVTILQVMEVLESDDQNSMSGQQVAPPVRSRSGLVGGHF</sequence>
<dbReference type="STRING" id="7574.A0A1S3J9J9"/>
<dbReference type="Proteomes" id="UP000085678">
    <property type="component" value="Unplaced"/>
</dbReference>
<gene>
    <name evidence="7 8" type="primary">LOC106171325</name>
</gene>
<feature type="region of interest" description="Disordered" evidence="4">
    <location>
        <begin position="342"/>
        <end position="372"/>
    </location>
</feature>
<evidence type="ECO:0000256" key="2">
    <source>
        <dbReference type="ARBA" id="ARBA00022737"/>
    </source>
</evidence>
<dbReference type="InterPro" id="IPR036034">
    <property type="entry name" value="PDZ_sf"/>
</dbReference>
<accession>A0A1S3J9J9</accession>
<dbReference type="GO" id="GO:0005929">
    <property type="term" value="C:cilium"/>
    <property type="evidence" value="ECO:0007669"/>
    <property type="project" value="TreeGrafter"/>
</dbReference>
<dbReference type="GO" id="GO:0005886">
    <property type="term" value="C:plasma membrane"/>
    <property type="evidence" value="ECO:0007669"/>
    <property type="project" value="TreeGrafter"/>
</dbReference>
<dbReference type="Pfam" id="PF00595">
    <property type="entry name" value="PDZ"/>
    <property type="match status" value="2"/>
</dbReference>
<feature type="region of interest" description="Disordered" evidence="4">
    <location>
        <begin position="293"/>
        <end position="316"/>
    </location>
</feature>
<dbReference type="Gene3D" id="1.20.1160.20">
    <property type="match status" value="1"/>
</dbReference>
<feature type="domain" description="PDZ" evidence="5">
    <location>
        <begin position="527"/>
        <end position="598"/>
    </location>
</feature>
<dbReference type="GeneID" id="106171325"/>
<evidence type="ECO:0000256" key="4">
    <source>
        <dbReference type="SAM" id="MobiDB-lite"/>
    </source>
</evidence>
<dbReference type="RefSeq" id="XP_013407080.1">
    <property type="nucleotide sequence ID" value="XM_013551626.2"/>
</dbReference>
<dbReference type="OrthoDB" id="10029564at2759"/>
<feature type="compositionally biased region" description="Basic and acidic residues" evidence="4">
    <location>
        <begin position="293"/>
        <end position="311"/>
    </location>
</feature>